<dbReference type="Proteomes" id="UP000431913">
    <property type="component" value="Unassembled WGS sequence"/>
</dbReference>
<dbReference type="SUPFAM" id="SSF75005">
    <property type="entry name" value="Arabinanase/levansucrase/invertase"/>
    <property type="match status" value="1"/>
</dbReference>
<proteinExistence type="predicted"/>
<evidence type="ECO:0008006" key="3">
    <source>
        <dbReference type="Google" id="ProtNLM"/>
    </source>
</evidence>
<dbReference type="RefSeq" id="WP_154521749.1">
    <property type="nucleotide sequence ID" value="NZ_JAXVED010000011.1"/>
</dbReference>
<sequence>MYYEDGVYYWYGENKEHTDGKNEVWTWGIKVYSSTDLYNWQDRGFLIQPVLDDPNASMFPTKRIDRPHILKCPSTGKYVCWIKLSGPEAAFTIWQAGRPTLC</sequence>
<organism evidence="1 2">
    <name type="scientific">Ruthenibacterium lactatiformans</name>
    <dbReference type="NCBI Taxonomy" id="1550024"/>
    <lineage>
        <taxon>Bacteria</taxon>
        <taxon>Bacillati</taxon>
        <taxon>Bacillota</taxon>
        <taxon>Clostridia</taxon>
        <taxon>Eubacteriales</taxon>
        <taxon>Oscillospiraceae</taxon>
        <taxon>Ruthenibacterium</taxon>
    </lineage>
</organism>
<dbReference type="AlphaFoldDB" id="A0A6I2U4U8"/>
<reference evidence="1 2" key="1">
    <citation type="submission" date="2019-08" db="EMBL/GenBank/DDBJ databases">
        <title>In-depth cultivation of the pig gut microbiome towards novel bacterial diversity and tailored functional studies.</title>
        <authorList>
            <person name="Wylensek D."/>
            <person name="Hitch T.C.A."/>
            <person name="Clavel T."/>
        </authorList>
    </citation>
    <scope>NUCLEOTIDE SEQUENCE [LARGE SCALE GENOMIC DNA]</scope>
    <source>
        <strain evidence="1 2">WCA3-601-WT-6J</strain>
    </source>
</reference>
<dbReference type="PANTHER" id="PTHR22925">
    <property type="entry name" value="GLYCOSYL HYDROLASE 43 FAMILY MEMBER"/>
    <property type="match status" value="1"/>
</dbReference>
<dbReference type="Gene3D" id="2.115.10.20">
    <property type="entry name" value="Glycosyl hydrolase domain, family 43"/>
    <property type="match status" value="1"/>
</dbReference>
<evidence type="ECO:0000313" key="1">
    <source>
        <dbReference type="EMBL" id="MST91164.1"/>
    </source>
</evidence>
<accession>A0A6I2U4U8</accession>
<name>A0A6I2U4U8_9FIRM</name>
<evidence type="ECO:0000313" key="2">
    <source>
        <dbReference type="Proteomes" id="UP000431913"/>
    </source>
</evidence>
<dbReference type="InterPro" id="IPR023296">
    <property type="entry name" value="Glyco_hydro_beta-prop_sf"/>
</dbReference>
<gene>
    <name evidence="1" type="ORF">FYJ76_04310</name>
</gene>
<dbReference type="EMBL" id="VUNJ01000003">
    <property type="protein sequence ID" value="MST91164.1"/>
    <property type="molecule type" value="Genomic_DNA"/>
</dbReference>
<protein>
    <recommendedName>
        <fullName evidence="3">Family 43 glycosylhydrolase</fullName>
    </recommendedName>
</protein>
<comment type="caution">
    <text evidence="1">The sequence shown here is derived from an EMBL/GenBank/DDBJ whole genome shotgun (WGS) entry which is preliminary data.</text>
</comment>
<dbReference type="PANTHER" id="PTHR22925:SF3">
    <property type="entry name" value="GLYCOSYL HYDROLASE FAMILY PROTEIN 43"/>
    <property type="match status" value="1"/>
</dbReference>